<keyword evidence="1" id="KW-0547">Nucleotide-binding</keyword>
<feature type="domain" description="Helicase ATP-binding" evidence="5">
    <location>
        <begin position="14"/>
        <end position="189"/>
    </location>
</feature>
<dbReference type="GO" id="GO:0004386">
    <property type="term" value="F:helicase activity"/>
    <property type="evidence" value="ECO:0007669"/>
    <property type="project" value="UniProtKB-KW"/>
</dbReference>
<dbReference type="InterPro" id="IPR006935">
    <property type="entry name" value="Helicase/UvrB_N"/>
</dbReference>
<proteinExistence type="predicted"/>
<keyword evidence="3" id="KW-0347">Helicase</keyword>
<dbReference type="RefSeq" id="WP_014451163.1">
    <property type="nucleotide sequence ID" value="NC_017095.1"/>
</dbReference>
<gene>
    <name evidence="7" type="ordered locus">Ferpe_0564</name>
</gene>
<evidence type="ECO:0000313" key="8">
    <source>
        <dbReference type="Proteomes" id="UP000007384"/>
    </source>
</evidence>
<dbReference type="STRING" id="771875.Ferpe_0564"/>
<keyword evidence="2" id="KW-0378">Hydrolase</keyword>
<dbReference type="PROSITE" id="PS51192">
    <property type="entry name" value="HELICASE_ATP_BIND_1"/>
    <property type="match status" value="1"/>
</dbReference>
<evidence type="ECO:0000256" key="3">
    <source>
        <dbReference type="ARBA" id="ARBA00022806"/>
    </source>
</evidence>
<accession>H9UB05</accession>
<evidence type="ECO:0000256" key="2">
    <source>
        <dbReference type="ARBA" id="ARBA00022801"/>
    </source>
</evidence>
<dbReference type="Pfam" id="PF04851">
    <property type="entry name" value="ResIII"/>
    <property type="match status" value="1"/>
</dbReference>
<dbReference type="PANTHER" id="PTHR11274">
    <property type="entry name" value="RAD25/XP-B DNA REPAIR HELICASE"/>
    <property type="match status" value="1"/>
</dbReference>
<dbReference type="SMART" id="SM00490">
    <property type="entry name" value="HELICc"/>
    <property type="match status" value="1"/>
</dbReference>
<dbReference type="Proteomes" id="UP000007384">
    <property type="component" value="Chromosome"/>
</dbReference>
<dbReference type="KEGG" id="fpe:Ferpe_0564"/>
<dbReference type="GO" id="GO:0005524">
    <property type="term" value="F:ATP binding"/>
    <property type="evidence" value="ECO:0007669"/>
    <property type="project" value="UniProtKB-KW"/>
</dbReference>
<dbReference type="SUPFAM" id="SSF52540">
    <property type="entry name" value="P-loop containing nucleoside triphosphate hydrolases"/>
    <property type="match status" value="1"/>
</dbReference>
<dbReference type="PATRIC" id="fig|771875.3.peg.574"/>
<dbReference type="InterPro" id="IPR014001">
    <property type="entry name" value="Helicase_ATP-bd"/>
</dbReference>
<dbReference type="GO" id="GO:0003677">
    <property type="term" value="F:DNA binding"/>
    <property type="evidence" value="ECO:0007669"/>
    <property type="project" value="InterPro"/>
</dbReference>
<dbReference type="PROSITE" id="PS51194">
    <property type="entry name" value="HELICASE_CTER"/>
    <property type="match status" value="1"/>
</dbReference>
<dbReference type="PANTHER" id="PTHR11274:SF0">
    <property type="entry name" value="GENERAL TRANSCRIPTION AND DNA REPAIR FACTOR IIH HELICASE SUBUNIT XPB"/>
    <property type="match status" value="1"/>
</dbReference>
<name>H9UB05_FERPD</name>
<evidence type="ECO:0000256" key="4">
    <source>
        <dbReference type="ARBA" id="ARBA00022840"/>
    </source>
</evidence>
<feature type="domain" description="Helicase C-terminal" evidence="6">
    <location>
        <begin position="286"/>
        <end position="440"/>
    </location>
</feature>
<organism evidence="7 8">
    <name type="scientific">Fervidobacterium pennivorans (strain DSM 9078 / Ven5)</name>
    <dbReference type="NCBI Taxonomy" id="771875"/>
    <lineage>
        <taxon>Bacteria</taxon>
        <taxon>Thermotogati</taxon>
        <taxon>Thermotogota</taxon>
        <taxon>Thermotogae</taxon>
        <taxon>Thermotogales</taxon>
        <taxon>Fervidobacteriaceae</taxon>
        <taxon>Fervidobacterium</taxon>
    </lineage>
</organism>
<dbReference type="EMBL" id="CP003260">
    <property type="protein sequence ID" value="AFG34698.1"/>
    <property type="molecule type" value="Genomic_DNA"/>
</dbReference>
<reference evidence="7" key="1">
    <citation type="submission" date="2012-03" db="EMBL/GenBank/DDBJ databases">
        <title>Complete sequence of Fervidobacterium pennivorans DSM 9078.</title>
        <authorList>
            <consortium name="US DOE Joint Genome Institute"/>
            <person name="Lucas S."/>
            <person name="Han J."/>
            <person name="Lapidus A."/>
            <person name="Cheng J.-F."/>
            <person name="Goodwin L."/>
            <person name="Pitluck S."/>
            <person name="Peters L."/>
            <person name="Ovchinnikova G."/>
            <person name="Lu M."/>
            <person name="Detter J.C."/>
            <person name="Han C."/>
            <person name="Tapia R."/>
            <person name="Land M."/>
            <person name="Hauser L."/>
            <person name="Kyrpides N."/>
            <person name="Ivanova N."/>
            <person name="Pagani I."/>
            <person name="Noll K.M."/>
            <person name="Woyke T."/>
        </authorList>
    </citation>
    <scope>NUCLEOTIDE SEQUENCE</scope>
    <source>
        <strain evidence="7">DSM 9078</strain>
    </source>
</reference>
<dbReference type="Pfam" id="PF00271">
    <property type="entry name" value="Helicase_C"/>
    <property type="match status" value="1"/>
</dbReference>
<dbReference type="Gene3D" id="3.40.50.300">
    <property type="entry name" value="P-loop containing nucleotide triphosphate hydrolases"/>
    <property type="match status" value="2"/>
</dbReference>
<evidence type="ECO:0000313" key="7">
    <source>
        <dbReference type="EMBL" id="AFG34698.1"/>
    </source>
</evidence>
<dbReference type="eggNOG" id="COG1061">
    <property type="taxonomic scope" value="Bacteria"/>
</dbReference>
<dbReference type="InterPro" id="IPR001650">
    <property type="entry name" value="Helicase_C-like"/>
</dbReference>
<keyword evidence="4" id="KW-0067">ATP-binding</keyword>
<dbReference type="HOGENOM" id="CLU_024175_0_0_0"/>
<evidence type="ECO:0000259" key="6">
    <source>
        <dbReference type="PROSITE" id="PS51194"/>
    </source>
</evidence>
<dbReference type="InterPro" id="IPR050615">
    <property type="entry name" value="ATP-dep_DNA_Helicase"/>
</dbReference>
<sequence length="451" mass="51806">MKIRLHSHQVTAIDMWFNNNCRGIISMATGTGKTFTAIGAVDRLFKEIEKNAVFISAPYSHLVTQWKSSIERYGLNADSIIECHSGIPNWHERALKVLRKVKLGIFKNVIFLSTHNTIVGEKMNNLIEEIALDKFAKLTIIADEVHGIGSKMRRKNLSNHFENRLGLSATPKRMYDEVGNSFLHEYFGEIVFEFSLCQAVNNVNPDTLRTYLTPYYYYPVPCYLTDEEMKKYREVTEKIIKKANYLQKFNYGDLEDDPELQKLLFKRSKILKASVSKYEALHRILNLLKAHGKIQKTIIFCDEQLIDQVMDILDAEKITAVKFIQELSKQEREYVLKLFQEGQIDILVGIKMLDEGVDVPGVDKAIILSSSTNPREYIQRLGRVLRIAPAKKSAYVYDVVVFPKPTGFESDKVYKRILEVEFSRVEIMAQCAENAFEAIQTVSGIKRGFFT</sequence>
<evidence type="ECO:0000256" key="1">
    <source>
        <dbReference type="ARBA" id="ARBA00022741"/>
    </source>
</evidence>
<dbReference type="InterPro" id="IPR027417">
    <property type="entry name" value="P-loop_NTPase"/>
</dbReference>
<protein>
    <submittedName>
        <fullName evidence="7">DNA phosphorothioation system restriction enzyme</fullName>
    </submittedName>
</protein>
<dbReference type="GO" id="GO:0016787">
    <property type="term" value="F:hydrolase activity"/>
    <property type="evidence" value="ECO:0007669"/>
    <property type="project" value="UniProtKB-KW"/>
</dbReference>
<dbReference type="AlphaFoldDB" id="H9UB05"/>
<dbReference type="SMART" id="SM00487">
    <property type="entry name" value="DEXDc"/>
    <property type="match status" value="1"/>
</dbReference>
<evidence type="ECO:0000259" key="5">
    <source>
        <dbReference type="PROSITE" id="PS51192"/>
    </source>
</evidence>
<keyword evidence="8" id="KW-1185">Reference proteome</keyword>
<dbReference type="OrthoDB" id="9814088at2"/>